<keyword evidence="3" id="KW-0813">Transport</keyword>
<keyword evidence="6 8" id="KW-1133">Transmembrane helix</keyword>
<dbReference type="Pfam" id="PF12704">
    <property type="entry name" value="MacB_PCD"/>
    <property type="match status" value="1"/>
</dbReference>
<evidence type="ECO:0000256" key="8">
    <source>
        <dbReference type="SAM" id="Phobius"/>
    </source>
</evidence>
<organism evidence="11 12">
    <name type="scientific">Candidatus Erwinia haradaeae</name>
    <dbReference type="NCBI Taxonomy" id="1922217"/>
    <lineage>
        <taxon>Bacteria</taxon>
        <taxon>Pseudomonadati</taxon>
        <taxon>Pseudomonadota</taxon>
        <taxon>Gammaproteobacteria</taxon>
        <taxon>Enterobacterales</taxon>
        <taxon>Erwiniaceae</taxon>
        <taxon>Erwinia</taxon>
    </lineage>
</organism>
<dbReference type="GO" id="GO:0098797">
    <property type="term" value="C:plasma membrane protein complex"/>
    <property type="evidence" value="ECO:0007669"/>
    <property type="project" value="TreeGrafter"/>
</dbReference>
<sequence>MHRPLTLFISLRYMTGRGSGRFGYLVTWLAIIGLAIGVTVLITVLSVMNGLEDKLEKRTLGFMPQALITSSSGSIDPKKEPINSLHLLGVNRIEPLTIGEVVIQSSCHIGVATVLGINPNKSDILEPFLINVRQTELQAGKYNLIVGEKLAKQLGLNPGEQVRLLVPTISYLTPFGFMPSQRLFNVIGTFFSNSDADNYQVLVNQQDASRLMLYRRGYITGWRLWLKKPLEVEKISAQSLPGGLVWKDWRDQKGALFQAVHMEKNIMGLLLSLIILVSAFNIVTSLFLLIMEKRSEVAILQTQGLQRRKITMIFIIQGSIVGFAGSLIGAFLGVFLTTQLGHLMEILGIFMDKMVTLPTVISISQVVFVTLSANLVAFVAALLPSFRASSLSPVEALRYE</sequence>
<name>A0A803GD26_9GAMM</name>
<dbReference type="NCBIfam" id="TIGR02212">
    <property type="entry name" value="lolCE"/>
    <property type="match status" value="1"/>
</dbReference>
<evidence type="ECO:0000256" key="7">
    <source>
        <dbReference type="ARBA" id="ARBA00023136"/>
    </source>
</evidence>
<evidence type="ECO:0000256" key="5">
    <source>
        <dbReference type="ARBA" id="ARBA00022692"/>
    </source>
</evidence>
<evidence type="ECO:0000313" key="12">
    <source>
        <dbReference type="Proteomes" id="UP000294289"/>
    </source>
</evidence>
<evidence type="ECO:0000256" key="3">
    <source>
        <dbReference type="ARBA" id="ARBA00022448"/>
    </source>
</evidence>
<proteinExistence type="inferred from homology"/>
<dbReference type="GO" id="GO:0044874">
    <property type="term" value="P:lipoprotein localization to outer membrane"/>
    <property type="evidence" value="ECO:0007669"/>
    <property type="project" value="TreeGrafter"/>
</dbReference>
<keyword evidence="7 8" id="KW-0472">Membrane</keyword>
<dbReference type="PANTHER" id="PTHR30489">
    <property type="entry name" value="LIPOPROTEIN-RELEASING SYSTEM TRANSMEMBRANE PROTEIN LOLE"/>
    <property type="match status" value="1"/>
</dbReference>
<feature type="domain" description="MacB-like periplasmic core" evidence="10">
    <location>
        <begin position="27"/>
        <end position="237"/>
    </location>
</feature>
<evidence type="ECO:0000256" key="2">
    <source>
        <dbReference type="ARBA" id="ARBA00005236"/>
    </source>
</evidence>
<dbReference type="RefSeq" id="WP_157991160.1">
    <property type="nucleotide sequence ID" value="NZ_LR217737.1"/>
</dbReference>
<feature type="transmembrane region" description="Helical" evidence="8">
    <location>
        <begin position="312"/>
        <end position="336"/>
    </location>
</feature>
<evidence type="ECO:0000256" key="1">
    <source>
        <dbReference type="ARBA" id="ARBA00004651"/>
    </source>
</evidence>
<keyword evidence="4" id="KW-1003">Cell membrane</keyword>
<keyword evidence="5 8" id="KW-0812">Transmembrane</keyword>
<feature type="domain" description="ABC3 transporter permease C-terminal" evidence="9">
    <location>
        <begin position="270"/>
        <end position="393"/>
    </location>
</feature>
<dbReference type="Proteomes" id="UP000294289">
    <property type="component" value="Chromosome"/>
</dbReference>
<comment type="subcellular location">
    <subcellularLocation>
        <location evidence="1">Cell membrane</location>
        <topology evidence="1">Multi-pass membrane protein</topology>
    </subcellularLocation>
</comment>
<feature type="transmembrane region" description="Helical" evidence="8">
    <location>
        <begin position="266"/>
        <end position="291"/>
    </location>
</feature>
<dbReference type="AlphaFoldDB" id="A0A803GD26"/>
<feature type="transmembrane region" description="Helical" evidence="8">
    <location>
        <begin position="356"/>
        <end position="383"/>
    </location>
</feature>
<evidence type="ECO:0000259" key="9">
    <source>
        <dbReference type="Pfam" id="PF02687"/>
    </source>
</evidence>
<protein>
    <submittedName>
        <fullName evidence="11">Lipoprotein-releasing system transmembrane protein LolC</fullName>
    </submittedName>
</protein>
<comment type="similarity">
    <text evidence="2">Belongs to the ABC-4 integral membrane protein family. LolC/E subfamily.</text>
</comment>
<dbReference type="NCBIfam" id="NF008076">
    <property type="entry name" value="PRK10814.1"/>
    <property type="match status" value="1"/>
</dbReference>
<dbReference type="InterPro" id="IPR025857">
    <property type="entry name" value="MacB_PCD"/>
</dbReference>
<evidence type="ECO:0000256" key="6">
    <source>
        <dbReference type="ARBA" id="ARBA00022989"/>
    </source>
</evidence>
<dbReference type="InterPro" id="IPR011925">
    <property type="entry name" value="LolCE_TM"/>
</dbReference>
<gene>
    <name evidence="11" type="primary">lolC</name>
    <name evidence="11" type="ORF">ERCIPICE3303_532</name>
</gene>
<evidence type="ECO:0000256" key="4">
    <source>
        <dbReference type="ARBA" id="ARBA00022475"/>
    </source>
</evidence>
<dbReference type="InterPro" id="IPR051447">
    <property type="entry name" value="Lipoprotein-release_system"/>
</dbReference>
<dbReference type="OrthoDB" id="9808461at2"/>
<accession>A0A803GD26</accession>
<dbReference type="GO" id="GO:0042953">
    <property type="term" value="P:lipoprotein transport"/>
    <property type="evidence" value="ECO:0007669"/>
    <property type="project" value="InterPro"/>
</dbReference>
<dbReference type="EMBL" id="LR217737">
    <property type="protein sequence ID" value="VFP88621.1"/>
    <property type="molecule type" value="Genomic_DNA"/>
</dbReference>
<feature type="transmembrane region" description="Helical" evidence="8">
    <location>
        <begin position="21"/>
        <end position="48"/>
    </location>
</feature>
<reference evidence="11 12" key="1">
    <citation type="submission" date="2019-02" db="EMBL/GenBank/DDBJ databases">
        <authorList>
            <person name="Manzano-Marin A."/>
            <person name="Manzano-Marin A."/>
        </authorList>
    </citation>
    <scope>NUCLEOTIDE SEQUENCE [LARGE SCALE GENOMIC DNA]</scope>
    <source>
        <strain evidence="11 12">ErCipiceae</strain>
    </source>
</reference>
<dbReference type="Pfam" id="PF02687">
    <property type="entry name" value="FtsX"/>
    <property type="match status" value="1"/>
</dbReference>
<dbReference type="PANTHER" id="PTHR30489:SF8">
    <property type="entry name" value="LIPOPROTEIN-RELEASING SYSTEM TRANSMEMBRANE PROTEIN LOLC"/>
    <property type="match status" value="1"/>
</dbReference>
<keyword evidence="11" id="KW-0449">Lipoprotein</keyword>
<evidence type="ECO:0000313" key="11">
    <source>
        <dbReference type="EMBL" id="VFP88621.1"/>
    </source>
</evidence>
<dbReference type="InterPro" id="IPR003838">
    <property type="entry name" value="ABC3_permease_C"/>
</dbReference>
<evidence type="ECO:0000259" key="10">
    <source>
        <dbReference type="Pfam" id="PF12704"/>
    </source>
</evidence>